<dbReference type="HOGENOM" id="CLU_024142_0_0_1"/>
<feature type="chain" id="PRO_5002206579" evidence="2">
    <location>
        <begin position="19"/>
        <end position="519"/>
    </location>
</feature>
<evidence type="ECO:0000256" key="2">
    <source>
        <dbReference type="SAM" id="SignalP"/>
    </source>
</evidence>
<protein>
    <submittedName>
        <fullName evidence="3">Uncharacterized protein</fullName>
    </submittedName>
</protein>
<feature type="region of interest" description="Disordered" evidence="1">
    <location>
        <begin position="316"/>
        <end position="519"/>
    </location>
</feature>
<organism evidence="3 4">
    <name type="scientific">Pisolithus microcarpus 441</name>
    <dbReference type="NCBI Taxonomy" id="765257"/>
    <lineage>
        <taxon>Eukaryota</taxon>
        <taxon>Fungi</taxon>
        <taxon>Dikarya</taxon>
        <taxon>Basidiomycota</taxon>
        <taxon>Agaricomycotina</taxon>
        <taxon>Agaricomycetes</taxon>
        <taxon>Agaricomycetidae</taxon>
        <taxon>Boletales</taxon>
        <taxon>Sclerodermatineae</taxon>
        <taxon>Pisolithaceae</taxon>
        <taxon>Pisolithus</taxon>
    </lineage>
</organism>
<dbReference type="AlphaFoldDB" id="A0A0C9YSY2"/>
<evidence type="ECO:0000256" key="1">
    <source>
        <dbReference type="SAM" id="MobiDB-lite"/>
    </source>
</evidence>
<evidence type="ECO:0000313" key="3">
    <source>
        <dbReference type="EMBL" id="KIK28020.1"/>
    </source>
</evidence>
<gene>
    <name evidence="3" type="ORF">PISMIDRAFT_150024</name>
</gene>
<dbReference type="STRING" id="765257.A0A0C9YSY2"/>
<proteinExistence type="predicted"/>
<accession>A0A0C9YSY2</accession>
<evidence type="ECO:0000313" key="4">
    <source>
        <dbReference type="Proteomes" id="UP000054018"/>
    </source>
</evidence>
<feature type="compositionally biased region" description="Polar residues" evidence="1">
    <location>
        <begin position="463"/>
        <end position="473"/>
    </location>
</feature>
<dbReference type="OrthoDB" id="3357341at2759"/>
<reference evidence="3 4" key="1">
    <citation type="submission" date="2014-04" db="EMBL/GenBank/DDBJ databases">
        <authorList>
            <consortium name="DOE Joint Genome Institute"/>
            <person name="Kuo A."/>
            <person name="Kohler A."/>
            <person name="Costa M.D."/>
            <person name="Nagy L.G."/>
            <person name="Floudas D."/>
            <person name="Copeland A."/>
            <person name="Barry K.W."/>
            <person name="Cichocki N."/>
            <person name="Veneault-Fourrey C."/>
            <person name="LaButti K."/>
            <person name="Lindquist E.A."/>
            <person name="Lipzen A."/>
            <person name="Lundell T."/>
            <person name="Morin E."/>
            <person name="Murat C."/>
            <person name="Sun H."/>
            <person name="Tunlid A."/>
            <person name="Henrissat B."/>
            <person name="Grigoriev I.V."/>
            <person name="Hibbett D.S."/>
            <person name="Martin F."/>
            <person name="Nordberg H.P."/>
            <person name="Cantor M.N."/>
            <person name="Hua S.X."/>
        </authorList>
    </citation>
    <scope>NUCLEOTIDE SEQUENCE [LARGE SCALE GENOMIC DNA]</scope>
    <source>
        <strain evidence="3 4">441</strain>
    </source>
</reference>
<keyword evidence="4" id="KW-1185">Reference proteome</keyword>
<feature type="signal peptide" evidence="2">
    <location>
        <begin position="1"/>
        <end position="18"/>
    </location>
</feature>
<name>A0A0C9YSY2_9AGAM</name>
<feature type="compositionally biased region" description="Basic and acidic residues" evidence="1">
    <location>
        <begin position="362"/>
        <end position="399"/>
    </location>
</feature>
<dbReference type="EMBL" id="KN833694">
    <property type="protein sequence ID" value="KIK28020.1"/>
    <property type="molecule type" value="Genomic_DNA"/>
</dbReference>
<keyword evidence="2" id="KW-0732">Signal</keyword>
<feature type="compositionally biased region" description="Basic and acidic residues" evidence="1">
    <location>
        <begin position="320"/>
        <end position="335"/>
    </location>
</feature>
<reference evidence="4" key="2">
    <citation type="submission" date="2015-01" db="EMBL/GenBank/DDBJ databases">
        <title>Evolutionary Origins and Diversification of the Mycorrhizal Mutualists.</title>
        <authorList>
            <consortium name="DOE Joint Genome Institute"/>
            <consortium name="Mycorrhizal Genomics Consortium"/>
            <person name="Kohler A."/>
            <person name="Kuo A."/>
            <person name="Nagy L.G."/>
            <person name="Floudas D."/>
            <person name="Copeland A."/>
            <person name="Barry K.W."/>
            <person name="Cichocki N."/>
            <person name="Veneault-Fourrey C."/>
            <person name="LaButti K."/>
            <person name="Lindquist E.A."/>
            <person name="Lipzen A."/>
            <person name="Lundell T."/>
            <person name="Morin E."/>
            <person name="Murat C."/>
            <person name="Riley R."/>
            <person name="Ohm R."/>
            <person name="Sun H."/>
            <person name="Tunlid A."/>
            <person name="Henrissat B."/>
            <person name="Grigoriev I.V."/>
            <person name="Hibbett D.S."/>
            <person name="Martin F."/>
        </authorList>
    </citation>
    <scope>NUCLEOTIDE SEQUENCE [LARGE SCALE GENOMIC DNA]</scope>
    <source>
        <strain evidence="4">441</strain>
    </source>
</reference>
<sequence>MSLDRNLFTLLLTPSAAASRANQGVSVVDLIDPSGTVYYRKKRIGGGVYKAELYEPISDLLLGTVTAPSATSKHKTMELYNPTKIVELKFTGTLSFRWSFKWEDHEFEWRREECFIVRKPDPPVLVAVTKEPPGRIKTSSVQILDYNLHRFDIEDRKGLEIAILFSLLTFQDSSDAYHESTAIPSIGNAADSAVPPLVSSRNTKVIPTATAPPPLPPKPAPKAGVERIAELQHGCGLVNEVSIMEEGHVKDYAKYCLQLLLDDAMLFISVRSAEAAQVPKVLQVVEETKRMRYKAGDSELHQYVIYDAQKQIPQKGPRVIKLDDQPSKSKARDYTPPDSLIVHLSKIDMPELRPCGVPSTPGHDRETDSGRSKGKEKTKEKEKDKKKQKQKEKSKDKSNQRVKKSKSSSPLPRGNGSPGGGDSFGRLTRPQSQLFQTFPSSHNRTHPQVYDSLGAPSLPPRPSNRQTQSQPAYRQSMHGGWYGYPSNAPPPPPITTTPLASSSQQTSTGFLGRLLGTRQ</sequence>
<feature type="compositionally biased region" description="Polar residues" evidence="1">
    <location>
        <begin position="499"/>
        <end position="509"/>
    </location>
</feature>
<dbReference type="Proteomes" id="UP000054018">
    <property type="component" value="Unassembled WGS sequence"/>
</dbReference>
<feature type="compositionally biased region" description="Polar residues" evidence="1">
    <location>
        <begin position="429"/>
        <end position="442"/>
    </location>
</feature>